<comment type="catalytic activity">
    <reaction evidence="11 12">
        <text>GTP + AH2 + S-adenosyl-L-methionine = (8S)-3',8-cyclo-7,8-dihydroguanosine 5'-triphosphate + 5'-deoxyadenosine + L-methionine + A + H(+)</text>
        <dbReference type="Rhea" id="RHEA:49576"/>
        <dbReference type="ChEBI" id="CHEBI:13193"/>
        <dbReference type="ChEBI" id="CHEBI:15378"/>
        <dbReference type="ChEBI" id="CHEBI:17319"/>
        <dbReference type="ChEBI" id="CHEBI:17499"/>
        <dbReference type="ChEBI" id="CHEBI:37565"/>
        <dbReference type="ChEBI" id="CHEBI:57844"/>
        <dbReference type="ChEBI" id="CHEBI:59789"/>
        <dbReference type="ChEBI" id="CHEBI:131766"/>
        <dbReference type="EC" id="4.1.99.22"/>
    </reaction>
</comment>
<evidence type="ECO:0000256" key="2">
    <source>
        <dbReference type="ARBA" id="ARBA00022485"/>
    </source>
</evidence>
<sequence length="337" mass="37532">MKSADQAPPAVLQDRFGRIIDYVRLSVTDRCDFRCVYCMAEDMTFVPRAQVLTLEEMGRLARVLVDLGVRKIRLTGGEPLVRRDVAQLVHDIGAIPGLGELNMTTNGSRLDRYADELKAAGLDRINISLDSLNPDLFRQLTRTGDLNQVLAGIEAARQAGFRRIKLNSVILRGRNHQEVPALVDFALEKGLDISFIEEMPLGQITEHDRGLEFVSSAQLRDDLSARLNLVPLAEKTGGPSRYWRVPGSDSRIGFISPHSQNFCELCNRVRVTAEGRMLLCLGHEHSVDLRAVLRAHPDDDGPLRDAIIGAMAIKPERHDFSLDQGEQLVRFMNMTGG</sequence>
<dbReference type="EMBL" id="ARXV01000016">
    <property type="protein sequence ID" value="KGD63560.1"/>
    <property type="molecule type" value="Genomic_DNA"/>
</dbReference>
<evidence type="ECO:0000256" key="11">
    <source>
        <dbReference type="ARBA" id="ARBA00048697"/>
    </source>
</evidence>
<dbReference type="InterPro" id="IPR010505">
    <property type="entry name" value="MoaA_twitch"/>
</dbReference>
<keyword evidence="4 12" id="KW-0479">Metal-binding</keyword>
<feature type="binding site" evidence="12">
    <location>
        <position position="77"/>
    </location>
    <ligand>
        <name>S-adenosyl-L-methionine</name>
        <dbReference type="ChEBI" id="CHEBI:59789"/>
    </ligand>
</feature>
<dbReference type="EC" id="4.1.99.22" evidence="1 12"/>
<dbReference type="Proteomes" id="UP000029444">
    <property type="component" value="Unassembled WGS sequence"/>
</dbReference>
<dbReference type="InterPro" id="IPR006638">
    <property type="entry name" value="Elp3/MiaA/NifB-like_rSAM"/>
</dbReference>
<dbReference type="SFLD" id="SFLDG01383">
    <property type="entry name" value="cyclic_pyranopterin_phosphate"/>
    <property type="match status" value="1"/>
</dbReference>
<keyword evidence="2 12" id="KW-0004">4Fe-4S</keyword>
<dbReference type="PANTHER" id="PTHR22960:SF0">
    <property type="entry name" value="MOLYBDENUM COFACTOR BIOSYNTHESIS PROTEIN 1"/>
    <property type="match status" value="1"/>
</dbReference>
<feature type="domain" description="Radical SAM core" evidence="13">
    <location>
        <begin position="15"/>
        <end position="232"/>
    </location>
</feature>
<dbReference type="HAMAP" id="MF_01225_B">
    <property type="entry name" value="MoaA_B"/>
    <property type="match status" value="1"/>
</dbReference>
<keyword evidence="15" id="KW-1185">Reference proteome</keyword>
<evidence type="ECO:0000259" key="13">
    <source>
        <dbReference type="PROSITE" id="PS51918"/>
    </source>
</evidence>
<dbReference type="Gene3D" id="3.20.20.70">
    <property type="entry name" value="Aldolase class I"/>
    <property type="match status" value="1"/>
</dbReference>
<dbReference type="GO" id="GO:0051539">
    <property type="term" value="F:4 iron, 4 sulfur cluster binding"/>
    <property type="evidence" value="ECO:0007669"/>
    <property type="project" value="UniProtKB-UniRule"/>
</dbReference>
<dbReference type="GO" id="GO:0046872">
    <property type="term" value="F:metal ion binding"/>
    <property type="evidence" value="ECO:0007669"/>
    <property type="project" value="UniProtKB-KW"/>
</dbReference>
<proteinExistence type="inferred from homology"/>
<feature type="binding site" evidence="12">
    <location>
        <position position="263"/>
    </location>
    <ligand>
        <name>[4Fe-4S] cluster</name>
        <dbReference type="ChEBI" id="CHEBI:49883"/>
        <label>2</label>
        <note>4Fe-4S-substrate</note>
    </ligand>
</feature>
<dbReference type="SFLD" id="SFLDG01386">
    <property type="entry name" value="main_SPASM_domain-containing"/>
    <property type="match status" value="1"/>
</dbReference>
<dbReference type="STRING" id="1177154.Y5S_03196"/>
<dbReference type="GO" id="GO:0061799">
    <property type="term" value="F:cyclic pyranopterin monophosphate synthase activity"/>
    <property type="evidence" value="ECO:0007669"/>
    <property type="project" value="TreeGrafter"/>
</dbReference>
<feature type="binding site" evidence="12">
    <location>
        <position position="24"/>
    </location>
    <ligand>
        <name>GTP</name>
        <dbReference type="ChEBI" id="CHEBI:37565"/>
    </ligand>
</feature>
<dbReference type="InterPro" id="IPR007197">
    <property type="entry name" value="rSAM"/>
</dbReference>
<comment type="pathway">
    <text evidence="12">Cofactor biosynthesis; molybdopterin biosynthesis.</text>
</comment>
<dbReference type="GO" id="GO:1904047">
    <property type="term" value="F:S-adenosyl-L-methionine binding"/>
    <property type="evidence" value="ECO:0007669"/>
    <property type="project" value="UniProtKB-UniRule"/>
</dbReference>
<evidence type="ECO:0000313" key="14">
    <source>
        <dbReference type="EMBL" id="KGD63560.1"/>
    </source>
</evidence>
<dbReference type="SMART" id="SM00729">
    <property type="entry name" value="Elp3"/>
    <property type="match status" value="1"/>
</dbReference>
<feature type="binding site" evidence="12">
    <location>
        <position position="128"/>
    </location>
    <ligand>
        <name>S-adenosyl-L-methionine</name>
        <dbReference type="ChEBI" id="CHEBI:59789"/>
    </ligand>
</feature>
<evidence type="ECO:0000256" key="5">
    <source>
        <dbReference type="ARBA" id="ARBA00022741"/>
    </source>
</evidence>
<dbReference type="AlphaFoldDB" id="A0A095UM23"/>
<feature type="binding site" evidence="12">
    <location>
        <position position="37"/>
    </location>
    <ligand>
        <name>S-adenosyl-L-methionine</name>
        <dbReference type="ChEBI" id="CHEBI:59789"/>
    </ligand>
</feature>
<comment type="cofactor">
    <cofactor evidence="12">
        <name>[4Fe-4S] cluster</name>
        <dbReference type="ChEBI" id="CHEBI:49883"/>
    </cofactor>
    <text evidence="12">Binds 2 [4Fe-4S] clusters. Binds 1 [4Fe-4S] cluster coordinated with 3 cysteines and an exchangeable S-adenosyl-L-methionine and 1 [4Fe-4S] cluster coordinated with 3 cysteines and the GTP-derived substrate.</text>
</comment>
<evidence type="ECO:0000313" key="15">
    <source>
        <dbReference type="Proteomes" id="UP000029444"/>
    </source>
</evidence>
<keyword evidence="8 12" id="KW-0342">GTP-binding</keyword>
<keyword evidence="10 12" id="KW-0456">Lyase</keyword>
<dbReference type="NCBIfam" id="TIGR02666">
    <property type="entry name" value="moaA"/>
    <property type="match status" value="1"/>
</dbReference>
<dbReference type="GO" id="GO:0061798">
    <property type="term" value="F:GTP 3',8'-cyclase activity"/>
    <property type="evidence" value="ECO:0007669"/>
    <property type="project" value="UniProtKB-UniRule"/>
</dbReference>
<evidence type="ECO:0000256" key="12">
    <source>
        <dbReference type="HAMAP-Rule" id="MF_01225"/>
    </source>
</evidence>
<feature type="binding site" evidence="12">
    <location>
        <position position="199"/>
    </location>
    <ligand>
        <name>S-adenosyl-L-methionine</name>
        <dbReference type="ChEBI" id="CHEBI:59789"/>
    </ligand>
</feature>
<dbReference type="PANTHER" id="PTHR22960">
    <property type="entry name" value="MOLYBDOPTERIN COFACTOR SYNTHESIS PROTEIN A"/>
    <property type="match status" value="1"/>
</dbReference>
<dbReference type="InterPro" id="IPR000385">
    <property type="entry name" value="MoaA_NifB_PqqE_Fe-S-bd_CS"/>
</dbReference>
<protein>
    <recommendedName>
        <fullName evidence="1 12">GTP 3',8-cyclase</fullName>
        <ecNumber evidence="1 12">4.1.99.22</ecNumber>
    </recommendedName>
    <alternativeName>
        <fullName evidence="12">Molybdenum cofactor biosynthesis protein A</fullName>
    </alternativeName>
</protein>
<keyword evidence="6 12" id="KW-0408">Iron</keyword>
<dbReference type="Pfam" id="PF06463">
    <property type="entry name" value="Mob_synth_C"/>
    <property type="match status" value="1"/>
</dbReference>
<comment type="function">
    <text evidence="12">Catalyzes the cyclization of GTP to (8S)-3',8-cyclo-7,8-dihydroguanosine 5'-triphosphate.</text>
</comment>
<dbReference type="PROSITE" id="PS01305">
    <property type="entry name" value="MOAA_NIFB_PQQE"/>
    <property type="match status" value="1"/>
</dbReference>
<feature type="binding site" evidence="12">
    <location>
        <position position="31"/>
    </location>
    <ligand>
        <name>[4Fe-4S] cluster</name>
        <dbReference type="ChEBI" id="CHEBI:49883"/>
        <label>1</label>
        <note>4Fe-4S-S-AdoMet</note>
    </ligand>
</feature>
<name>A0A095UM23_9GAMM</name>
<feature type="binding site" evidence="12">
    <location>
        <position position="73"/>
    </location>
    <ligand>
        <name>GTP</name>
        <dbReference type="ChEBI" id="CHEBI:37565"/>
    </ligand>
</feature>
<comment type="subunit">
    <text evidence="12">Monomer and homodimer.</text>
</comment>
<comment type="caution">
    <text evidence="14">The sequence shown here is derived from an EMBL/GenBank/DDBJ whole genome shotgun (WGS) entry which is preliminary data.</text>
</comment>
<feature type="binding site" evidence="12">
    <location>
        <position position="266"/>
    </location>
    <ligand>
        <name>[4Fe-4S] cluster</name>
        <dbReference type="ChEBI" id="CHEBI:49883"/>
        <label>2</label>
        <note>4Fe-4S-substrate</note>
    </ligand>
</feature>
<reference evidence="14 15" key="1">
    <citation type="submission" date="2012-09" db="EMBL/GenBank/DDBJ databases">
        <title>Genome Sequence of alkane-degrading Bacterium Alcanivorax sp. 19-m-6.</title>
        <authorList>
            <person name="Lai Q."/>
            <person name="Shao Z."/>
        </authorList>
    </citation>
    <scope>NUCLEOTIDE SEQUENCE [LARGE SCALE GENOMIC DNA]</scope>
    <source>
        <strain evidence="14 15">19-m-6</strain>
    </source>
</reference>
<dbReference type="InterPro" id="IPR058240">
    <property type="entry name" value="rSAM_sf"/>
</dbReference>
<feature type="binding site" evidence="12">
    <location>
        <position position="104"/>
    </location>
    <ligand>
        <name>GTP</name>
        <dbReference type="ChEBI" id="CHEBI:37565"/>
    </ligand>
</feature>
<dbReference type="UniPathway" id="UPA00344"/>
<dbReference type="InterPro" id="IPR013785">
    <property type="entry name" value="Aldolase_TIM"/>
</dbReference>
<dbReference type="PATRIC" id="fig|1177154.3.peg.3238"/>
<feature type="binding site" evidence="12">
    <location>
        <position position="280"/>
    </location>
    <ligand>
        <name>[4Fe-4S] cluster</name>
        <dbReference type="ChEBI" id="CHEBI:49883"/>
        <label>2</label>
        <note>4Fe-4S-substrate</note>
    </ligand>
</feature>
<evidence type="ECO:0000256" key="9">
    <source>
        <dbReference type="ARBA" id="ARBA00023150"/>
    </source>
</evidence>
<dbReference type="eggNOG" id="COG2896">
    <property type="taxonomic scope" value="Bacteria"/>
</dbReference>
<keyword evidence="3 12" id="KW-0949">S-adenosyl-L-methionine</keyword>
<evidence type="ECO:0000256" key="4">
    <source>
        <dbReference type="ARBA" id="ARBA00022723"/>
    </source>
</evidence>
<dbReference type="RefSeq" id="WP_035234474.1">
    <property type="nucleotide sequence ID" value="NZ_ARXV01000016.1"/>
</dbReference>
<evidence type="ECO:0000256" key="7">
    <source>
        <dbReference type="ARBA" id="ARBA00023014"/>
    </source>
</evidence>
<evidence type="ECO:0000256" key="3">
    <source>
        <dbReference type="ARBA" id="ARBA00022691"/>
    </source>
</evidence>
<dbReference type="SFLD" id="SFLDS00029">
    <property type="entry name" value="Radical_SAM"/>
    <property type="match status" value="1"/>
</dbReference>
<feature type="binding site" evidence="12">
    <location>
        <position position="165"/>
    </location>
    <ligand>
        <name>GTP</name>
        <dbReference type="ChEBI" id="CHEBI:37565"/>
    </ligand>
</feature>
<dbReference type="InterPro" id="IPR013483">
    <property type="entry name" value="MoaA"/>
</dbReference>
<evidence type="ECO:0000256" key="6">
    <source>
        <dbReference type="ARBA" id="ARBA00023004"/>
    </source>
</evidence>
<evidence type="ECO:0000256" key="10">
    <source>
        <dbReference type="ARBA" id="ARBA00023239"/>
    </source>
</evidence>
<feature type="binding site" evidence="12">
    <location>
        <begin position="268"/>
        <end position="270"/>
    </location>
    <ligand>
        <name>GTP</name>
        <dbReference type="ChEBI" id="CHEBI:37565"/>
    </ligand>
</feature>
<keyword evidence="5 12" id="KW-0547">Nucleotide-binding</keyword>
<organism evidence="14 15">
    <name type="scientific">Alcanivorax nanhaiticus</name>
    <dbReference type="NCBI Taxonomy" id="1177154"/>
    <lineage>
        <taxon>Bacteria</taxon>
        <taxon>Pseudomonadati</taxon>
        <taxon>Pseudomonadota</taxon>
        <taxon>Gammaproteobacteria</taxon>
        <taxon>Oceanospirillales</taxon>
        <taxon>Alcanivoracaceae</taxon>
        <taxon>Alcanivorax</taxon>
    </lineage>
</organism>
<dbReference type="InterPro" id="IPR040064">
    <property type="entry name" value="MoaA-like"/>
</dbReference>
<dbReference type="GO" id="GO:0006777">
    <property type="term" value="P:Mo-molybdopterin cofactor biosynthetic process"/>
    <property type="evidence" value="ECO:0007669"/>
    <property type="project" value="UniProtKB-UniRule"/>
</dbReference>
<feature type="binding site" evidence="12">
    <location>
        <position position="35"/>
    </location>
    <ligand>
        <name>[4Fe-4S] cluster</name>
        <dbReference type="ChEBI" id="CHEBI:49883"/>
        <label>1</label>
        <note>4Fe-4S-S-AdoMet</note>
    </ligand>
</feature>
<dbReference type="Pfam" id="PF04055">
    <property type="entry name" value="Radical_SAM"/>
    <property type="match status" value="1"/>
</dbReference>
<dbReference type="PROSITE" id="PS51918">
    <property type="entry name" value="RADICAL_SAM"/>
    <property type="match status" value="1"/>
</dbReference>
<keyword evidence="9 12" id="KW-0501">Molybdenum cofactor biosynthesis</keyword>
<dbReference type="SFLD" id="SFLDG01067">
    <property type="entry name" value="SPASM/twitch_domain_containing"/>
    <property type="match status" value="1"/>
</dbReference>
<dbReference type="CDD" id="cd21117">
    <property type="entry name" value="Twitch_MoaA"/>
    <property type="match status" value="1"/>
</dbReference>
<dbReference type="OrthoDB" id="9763993at2"/>
<evidence type="ECO:0000256" key="8">
    <source>
        <dbReference type="ARBA" id="ARBA00023134"/>
    </source>
</evidence>
<dbReference type="GO" id="GO:0005525">
    <property type="term" value="F:GTP binding"/>
    <property type="evidence" value="ECO:0007669"/>
    <property type="project" value="UniProtKB-UniRule"/>
</dbReference>
<feature type="binding site" evidence="12">
    <location>
        <position position="38"/>
    </location>
    <ligand>
        <name>[4Fe-4S] cluster</name>
        <dbReference type="ChEBI" id="CHEBI:49883"/>
        <label>1</label>
        <note>4Fe-4S-S-AdoMet</note>
    </ligand>
</feature>
<evidence type="ECO:0000256" key="1">
    <source>
        <dbReference type="ARBA" id="ARBA00012167"/>
    </source>
</evidence>
<keyword evidence="7 12" id="KW-0411">Iron-sulfur</keyword>
<dbReference type="SUPFAM" id="SSF102114">
    <property type="entry name" value="Radical SAM enzymes"/>
    <property type="match status" value="1"/>
</dbReference>
<accession>A0A095UM23</accession>
<dbReference type="InterPro" id="IPR050105">
    <property type="entry name" value="MoCo_biosynth_MoaA/MoaC"/>
</dbReference>
<gene>
    <name evidence="12" type="primary">moaA</name>
    <name evidence="14" type="ORF">Y5S_03196</name>
</gene>
<comment type="similarity">
    <text evidence="12">Belongs to the radical SAM superfamily. MoaA family.</text>
</comment>
<dbReference type="CDD" id="cd01335">
    <property type="entry name" value="Radical_SAM"/>
    <property type="match status" value="1"/>
</dbReference>